<dbReference type="PROSITE" id="PS51375">
    <property type="entry name" value="PPR"/>
    <property type="match status" value="4"/>
</dbReference>
<accession>A0AAW1MW75</accession>
<sequence>MYLHRLLHRRTQGRGQQGPCRLPTPSSFLPPSRTFSFSSAEEAAVERRRRNRRLRIEPPLHALRRDPSAPRLPPDPNAKRLPDTTSALTGPRLNLHNRAVSLFHYFFIQYKIVPNIVSYNFLINTHCDCGRVDEDLKLYQTILSDAPFSPSSVTFRHLTKGLIDAGRIEDAVDKLREMLNKGLGADSLVYNNLIKGFLDLGDLDKANEFFDELKWQCSVYDGVWFFSHERGKEAMESYRSLLDLKYKMTPATCNVLLEVLLRHGKKEAWELFDSMLDNHTTPTFQAVNSESFNIMVKECFKEGKYDEAVSTFRKVGAKMGSRPFVMDVAWYTNMIVKLTEHGMLSEAEKFFSELQTKSLSQDMVDVNLRVIPLYANKWFTELIECNKVVECSQILAKMGDREVKPDSSTYEIVIKGLIGVSAFDVVVDIVSQAMRYSVGVTASLRESLLEVFKEGRKDEIEKVLDERRQGYWQQSRPQPSGPPRQVGAGQFSRACLVI</sequence>
<feature type="repeat" description="PPR" evidence="2">
    <location>
        <begin position="151"/>
        <end position="185"/>
    </location>
</feature>
<gene>
    <name evidence="4" type="ORF">RND81_02G198800</name>
</gene>
<comment type="caution">
    <text evidence="4">The sequence shown here is derived from an EMBL/GenBank/DDBJ whole genome shotgun (WGS) entry which is preliminary data.</text>
</comment>
<protein>
    <recommendedName>
        <fullName evidence="6">Pentatricopeptide repeat-containing protein</fullName>
    </recommendedName>
</protein>
<organism evidence="4 5">
    <name type="scientific">Saponaria officinalis</name>
    <name type="common">Common soapwort</name>
    <name type="synonym">Lychnis saponaria</name>
    <dbReference type="NCBI Taxonomy" id="3572"/>
    <lineage>
        <taxon>Eukaryota</taxon>
        <taxon>Viridiplantae</taxon>
        <taxon>Streptophyta</taxon>
        <taxon>Embryophyta</taxon>
        <taxon>Tracheophyta</taxon>
        <taxon>Spermatophyta</taxon>
        <taxon>Magnoliopsida</taxon>
        <taxon>eudicotyledons</taxon>
        <taxon>Gunneridae</taxon>
        <taxon>Pentapetalae</taxon>
        <taxon>Caryophyllales</taxon>
        <taxon>Caryophyllaceae</taxon>
        <taxon>Caryophylleae</taxon>
        <taxon>Saponaria</taxon>
    </lineage>
</organism>
<keyword evidence="5" id="KW-1185">Reference proteome</keyword>
<feature type="repeat" description="PPR" evidence="2">
    <location>
        <begin position="115"/>
        <end position="150"/>
    </location>
</feature>
<evidence type="ECO:0000256" key="3">
    <source>
        <dbReference type="SAM" id="MobiDB-lite"/>
    </source>
</evidence>
<evidence type="ECO:0000313" key="5">
    <source>
        <dbReference type="Proteomes" id="UP001443914"/>
    </source>
</evidence>
<dbReference type="SUPFAM" id="SSF48452">
    <property type="entry name" value="TPR-like"/>
    <property type="match status" value="1"/>
</dbReference>
<evidence type="ECO:0000256" key="1">
    <source>
        <dbReference type="ARBA" id="ARBA00022737"/>
    </source>
</evidence>
<evidence type="ECO:0000256" key="2">
    <source>
        <dbReference type="PROSITE-ProRule" id="PRU00708"/>
    </source>
</evidence>
<feature type="compositionally biased region" description="Basic residues" evidence="3">
    <location>
        <begin position="1"/>
        <end position="12"/>
    </location>
</feature>
<dbReference type="InterPro" id="IPR052308">
    <property type="entry name" value="PPR_domain-containing"/>
</dbReference>
<reference evidence="4" key="1">
    <citation type="submission" date="2024-03" db="EMBL/GenBank/DDBJ databases">
        <title>WGS assembly of Saponaria officinalis var. Norfolk2.</title>
        <authorList>
            <person name="Jenkins J."/>
            <person name="Shu S."/>
            <person name="Grimwood J."/>
            <person name="Barry K."/>
            <person name="Goodstein D."/>
            <person name="Schmutz J."/>
            <person name="Leebens-Mack J."/>
            <person name="Osbourn A."/>
        </authorList>
    </citation>
    <scope>NUCLEOTIDE SEQUENCE [LARGE SCALE GENOMIC DNA]</scope>
    <source>
        <strain evidence="4">JIC</strain>
    </source>
</reference>
<dbReference type="EMBL" id="JBDFQZ010000002">
    <property type="protein sequence ID" value="KAK9750461.1"/>
    <property type="molecule type" value="Genomic_DNA"/>
</dbReference>
<feature type="repeat" description="PPR" evidence="2">
    <location>
        <begin position="186"/>
        <end position="216"/>
    </location>
</feature>
<evidence type="ECO:0000313" key="4">
    <source>
        <dbReference type="EMBL" id="KAK9750461.1"/>
    </source>
</evidence>
<dbReference type="PANTHER" id="PTHR47937">
    <property type="entry name" value="PLASTID TRANSCRIPTIONALLY ACTIVE CHROMOSOME 2-LIKE PROTEIN"/>
    <property type="match status" value="1"/>
</dbReference>
<dbReference type="Pfam" id="PF12854">
    <property type="entry name" value="PPR_1"/>
    <property type="match status" value="1"/>
</dbReference>
<proteinExistence type="predicted"/>
<feature type="repeat" description="PPR" evidence="2">
    <location>
        <begin position="288"/>
        <end position="323"/>
    </location>
</feature>
<dbReference type="Proteomes" id="UP001443914">
    <property type="component" value="Unassembled WGS sequence"/>
</dbReference>
<keyword evidence="1" id="KW-0677">Repeat</keyword>
<dbReference type="PANTHER" id="PTHR47937:SF2">
    <property type="entry name" value="PENTATRICOPEPTIDE (PPR) REPEAT-CONTAINING PROTEIN, PF01535'-RELATED"/>
    <property type="match status" value="1"/>
</dbReference>
<dbReference type="AlphaFoldDB" id="A0AAW1MW75"/>
<dbReference type="Gene3D" id="1.25.40.10">
    <property type="entry name" value="Tetratricopeptide repeat domain"/>
    <property type="match status" value="3"/>
</dbReference>
<feature type="compositionally biased region" description="Basic and acidic residues" evidence="3">
    <location>
        <begin position="54"/>
        <end position="68"/>
    </location>
</feature>
<feature type="region of interest" description="Disordered" evidence="3">
    <location>
        <begin position="39"/>
        <end position="88"/>
    </location>
</feature>
<evidence type="ECO:0008006" key="6">
    <source>
        <dbReference type="Google" id="ProtNLM"/>
    </source>
</evidence>
<dbReference type="Pfam" id="PF01535">
    <property type="entry name" value="PPR"/>
    <property type="match status" value="4"/>
</dbReference>
<dbReference type="InterPro" id="IPR002885">
    <property type="entry name" value="PPR_rpt"/>
</dbReference>
<name>A0AAW1MW75_SAPOF</name>
<dbReference type="InterPro" id="IPR011990">
    <property type="entry name" value="TPR-like_helical_dom_sf"/>
</dbReference>
<feature type="region of interest" description="Disordered" evidence="3">
    <location>
        <begin position="1"/>
        <end position="25"/>
    </location>
</feature>